<dbReference type="HOGENOM" id="CLU_786407_0_0_1"/>
<dbReference type="GO" id="GO:0031267">
    <property type="term" value="F:small GTPase binding"/>
    <property type="evidence" value="ECO:0007669"/>
    <property type="project" value="TreeGrafter"/>
</dbReference>
<dbReference type="GeneID" id="7844334"/>
<dbReference type="AlphaFoldDB" id="Q22T16"/>
<keyword evidence="1" id="KW-0808">Transferase</keyword>
<dbReference type="GO" id="GO:0005829">
    <property type="term" value="C:cytosol"/>
    <property type="evidence" value="ECO:0007669"/>
    <property type="project" value="TreeGrafter"/>
</dbReference>
<dbReference type="GO" id="GO:0048471">
    <property type="term" value="C:perinuclear region of cytoplasm"/>
    <property type="evidence" value="ECO:0007669"/>
    <property type="project" value="TreeGrafter"/>
</dbReference>
<dbReference type="InterPro" id="IPR027038">
    <property type="entry name" value="RanGap"/>
</dbReference>
<dbReference type="KEGG" id="tet:TTHERM_00186020"/>
<dbReference type="GO" id="GO:0005634">
    <property type="term" value="C:nucleus"/>
    <property type="evidence" value="ECO:0007669"/>
    <property type="project" value="TreeGrafter"/>
</dbReference>
<protein>
    <submittedName>
        <fullName evidence="1">Kinase domain protein, putative</fullName>
    </submittedName>
</protein>
<dbReference type="PANTHER" id="PTHR24113">
    <property type="entry name" value="RAN GTPASE-ACTIVATING PROTEIN 1"/>
    <property type="match status" value="1"/>
</dbReference>
<dbReference type="GO" id="GO:0006913">
    <property type="term" value="P:nucleocytoplasmic transport"/>
    <property type="evidence" value="ECO:0007669"/>
    <property type="project" value="TreeGrafter"/>
</dbReference>
<dbReference type="InterPro" id="IPR032675">
    <property type="entry name" value="LRR_dom_sf"/>
</dbReference>
<keyword evidence="2" id="KW-1185">Reference proteome</keyword>
<proteinExistence type="predicted"/>
<dbReference type="GO" id="GO:0016301">
    <property type="term" value="F:kinase activity"/>
    <property type="evidence" value="ECO:0007669"/>
    <property type="project" value="UniProtKB-KW"/>
</dbReference>
<dbReference type="GO" id="GO:0005096">
    <property type="term" value="F:GTPase activator activity"/>
    <property type="evidence" value="ECO:0007669"/>
    <property type="project" value="InterPro"/>
</dbReference>
<dbReference type="EMBL" id="GG662840">
    <property type="protein sequence ID" value="EAR88622.2"/>
    <property type="molecule type" value="Genomic_DNA"/>
</dbReference>
<dbReference type="Gene3D" id="3.80.10.10">
    <property type="entry name" value="Ribonuclease Inhibitor"/>
    <property type="match status" value="3"/>
</dbReference>
<dbReference type="InParanoid" id="Q22T16"/>
<dbReference type="Proteomes" id="UP000009168">
    <property type="component" value="Unassembled WGS sequence"/>
</dbReference>
<accession>Q22T16</accession>
<dbReference type="PANTHER" id="PTHR24113:SF15">
    <property type="entry name" value="NACHT DOMAIN-CONTAINING PROTEIN"/>
    <property type="match status" value="1"/>
</dbReference>
<evidence type="ECO:0000313" key="1">
    <source>
        <dbReference type="EMBL" id="EAR88622.2"/>
    </source>
</evidence>
<organism evidence="1 2">
    <name type="scientific">Tetrahymena thermophila (strain SB210)</name>
    <dbReference type="NCBI Taxonomy" id="312017"/>
    <lineage>
        <taxon>Eukaryota</taxon>
        <taxon>Sar</taxon>
        <taxon>Alveolata</taxon>
        <taxon>Ciliophora</taxon>
        <taxon>Intramacronucleata</taxon>
        <taxon>Oligohymenophorea</taxon>
        <taxon>Hymenostomatida</taxon>
        <taxon>Tetrahymenina</taxon>
        <taxon>Tetrahymenidae</taxon>
        <taxon>Tetrahymena</taxon>
    </lineage>
</organism>
<dbReference type="SUPFAM" id="SSF52047">
    <property type="entry name" value="RNI-like"/>
    <property type="match status" value="1"/>
</dbReference>
<dbReference type="RefSeq" id="XP_001008867.2">
    <property type="nucleotide sequence ID" value="XM_001008867.2"/>
</dbReference>
<gene>
    <name evidence="1" type="ORF">TTHERM_00186020</name>
</gene>
<reference evidence="2" key="1">
    <citation type="journal article" date="2006" name="PLoS Biol.">
        <title>Macronuclear genome sequence of the ciliate Tetrahymena thermophila, a model eukaryote.</title>
        <authorList>
            <person name="Eisen J.A."/>
            <person name="Coyne R.S."/>
            <person name="Wu M."/>
            <person name="Wu D."/>
            <person name="Thiagarajan M."/>
            <person name="Wortman J.R."/>
            <person name="Badger J.H."/>
            <person name="Ren Q."/>
            <person name="Amedeo P."/>
            <person name="Jones K.M."/>
            <person name="Tallon L.J."/>
            <person name="Delcher A.L."/>
            <person name="Salzberg S.L."/>
            <person name="Silva J.C."/>
            <person name="Haas B.J."/>
            <person name="Majoros W.H."/>
            <person name="Farzad M."/>
            <person name="Carlton J.M."/>
            <person name="Smith R.K. Jr."/>
            <person name="Garg J."/>
            <person name="Pearlman R.E."/>
            <person name="Karrer K.M."/>
            <person name="Sun L."/>
            <person name="Manning G."/>
            <person name="Elde N.C."/>
            <person name="Turkewitz A.P."/>
            <person name="Asai D.J."/>
            <person name="Wilkes D.E."/>
            <person name="Wang Y."/>
            <person name="Cai H."/>
            <person name="Collins K."/>
            <person name="Stewart B.A."/>
            <person name="Lee S.R."/>
            <person name="Wilamowska K."/>
            <person name="Weinberg Z."/>
            <person name="Ruzzo W.L."/>
            <person name="Wloga D."/>
            <person name="Gaertig J."/>
            <person name="Frankel J."/>
            <person name="Tsao C.-C."/>
            <person name="Gorovsky M.A."/>
            <person name="Keeling P.J."/>
            <person name="Waller R.F."/>
            <person name="Patron N.J."/>
            <person name="Cherry J.M."/>
            <person name="Stover N.A."/>
            <person name="Krieger C.J."/>
            <person name="del Toro C."/>
            <person name="Ryder H.F."/>
            <person name="Williamson S.C."/>
            <person name="Barbeau R.A."/>
            <person name="Hamilton E.P."/>
            <person name="Orias E."/>
        </authorList>
    </citation>
    <scope>NUCLEOTIDE SEQUENCE [LARGE SCALE GENOMIC DNA]</scope>
    <source>
        <strain evidence="2">SB210</strain>
    </source>
</reference>
<sequence length="649" mass="74778">MNSQALQIASQIQEKKEECLPVIQKLLNTMQKQSPHYIELIFLEKTKYSYVFISYNAKLRDYVMLQIFEAKYKINEQVRDQEIDQLFKSSYSQFIKRSEKKLSLIEYFITIEDTKRQKIIHSNFDQEGVQQRDIFWIYEFFLNQDIFFSESHSKIIFEQKKQKEFSLKSIDQQWVNVKILKVNLDETAKLGDDFQGRQLVNLFSSSQRKLGQELALCQNLFSLNLQLNKALLSQAALQEVGNGISQCQELFIINIQLFNRFEIENEGDFLIDLFKGICACQKLASLTADLSFCNLSSDGAINIGKEISKCINLTTISFNLQGNSKLSQNGCSLFVQNIQKCINIDFLLLNFRDCDAGSKAASGIAQKISKCSKITNLNLDFSNSKIDQLNIQNLTQSIKSLTSMISLTLGLSNCKIGNSGITYIGQMISSFTNLEELNLDIGMNAFKPEKIVELSEYLQQNKDIHTLKLNLNKNDLNYKNISEAFNNLSKYKFLDKLSLNLSSNILGKCILNIAQELQKFENLVYLDLDLQNISMYKDYLERIFSSLSALRKLKTLNLNISQNKLNETDGTNIGNSLQQFSSLNNLNLNFENTSCSFEMFRYMLISLKNKSKINFLTIKLENEQQRKAFIKDFRLSLKRIPSLLRYQII</sequence>
<name>Q22T16_TETTS</name>
<evidence type="ECO:0000313" key="2">
    <source>
        <dbReference type="Proteomes" id="UP000009168"/>
    </source>
</evidence>
<keyword evidence="1" id="KW-0418">Kinase</keyword>